<dbReference type="EMBL" id="QXFY01002163">
    <property type="protein sequence ID" value="KAE9301947.1"/>
    <property type="molecule type" value="Genomic_DNA"/>
</dbReference>
<comment type="caution">
    <text evidence="10">The sequence shown here is derived from an EMBL/GenBank/DDBJ whole genome shotgun (WGS) entry which is preliminary data.</text>
</comment>
<dbReference type="EMBL" id="QXGD01002116">
    <property type="protein sequence ID" value="KAE9193409.1"/>
    <property type="molecule type" value="Genomic_DNA"/>
</dbReference>
<evidence type="ECO:0000313" key="3">
    <source>
        <dbReference type="EMBL" id="KAE8993118.1"/>
    </source>
</evidence>
<keyword evidence="13" id="KW-1185">Reference proteome</keyword>
<evidence type="ECO:0000313" key="13">
    <source>
        <dbReference type="Proteomes" id="UP000433483"/>
    </source>
</evidence>
<evidence type="ECO:0000313" key="10">
    <source>
        <dbReference type="EMBL" id="KAE9284838.1"/>
    </source>
</evidence>
<evidence type="ECO:0000313" key="19">
    <source>
        <dbReference type="Proteomes" id="UP000476176"/>
    </source>
</evidence>
<evidence type="ECO:0000313" key="12">
    <source>
        <dbReference type="Proteomes" id="UP000429523"/>
    </source>
</evidence>
<dbReference type="EMBL" id="QXGB01002302">
    <property type="protein sequence ID" value="KAE9179286.1"/>
    <property type="molecule type" value="Genomic_DNA"/>
</dbReference>
<dbReference type="Proteomes" id="UP000440732">
    <property type="component" value="Unassembled WGS sequence"/>
</dbReference>
<proteinExistence type="predicted"/>
<feature type="chain" id="PRO_5036381123" description="RxLR effector protein" evidence="1">
    <location>
        <begin position="34"/>
        <end position="58"/>
    </location>
</feature>
<evidence type="ECO:0000313" key="2">
    <source>
        <dbReference type="EMBL" id="KAE8926312.1"/>
    </source>
</evidence>
<evidence type="ECO:0000313" key="20">
    <source>
        <dbReference type="Proteomes" id="UP000486351"/>
    </source>
</evidence>
<dbReference type="EMBL" id="QXGC01002109">
    <property type="protein sequence ID" value="KAE9190702.1"/>
    <property type="molecule type" value="Genomic_DNA"/>
</dbReference>
<dbReference type="Proteomes" id="UP000441208">
    <property type="component" value="Unassembled WGS sequence"/>
</dbReference>
<evidence type="ECO:0008006" key="22">
    <source>
        <dbReference type="Google" id="ProtNLM"/>
    </source>
</evidence>
<evidence type="ECO:0000313" key="8">
    <source>
        <dbReference type="EMBL" id="KAE9190702.1"/>
    </source>
</evidence>
<organism evidence="10 14">
    <name type="scientific">Phytophthora fragariae</name>
    <dbReference type="NCBI Taxonomy" id="53985"/>
    <lineage>
        <taxon>Eukaryota</taxon>
        <taxon>Sar</taxon>
        <taxon>Stramenopiles</taxon>
        <taxon>Oomycota</taxon>
        <taxon>Peronosporomycetes</taxon>
        <taxon>Peronosporales</taxon>
        <taxon>Peronosporaceae</taxon>
        <taxon>Phytophthora</taxon>
    </lineage>
</organism>
<evidence type="ECO:0000313" key="5">
    <source>
        <dbReference type="EMBL" id="KAE9080579.1"/>
    </source>
</evidence>
<evidence type="ECO:0000313" key="6">
    <source>
        <dbReference type="EMBL" id="KAE9104156.1"/>
    </source>
</evidence>
<keyword evidence="1" id="KW-0732">Signal</keyword>
<protein>
    <recommendedName>
        <fullName evidence="22">RxLR effector protein</fullName>
    </recommendedName>
</protein>
<dbReference type="EMBL" id="QXGE01002110">
    <property type="protein sequence ID" value="KAE9284838.1"/>
    <property type="molecule type" value="Genomic_DNA"/>
</dbReference>
<evidence type="ECO:0000256" key="1">
    <source>
        <dbReference type="SAM" id="SignalP"/>
    </source>
</evidence>
<evidence type="ECO:0000313" key="4">
    <source>
        <dbReference type="EMBL" id="KAE9080562.1"/>
    </source>
</evidence>
<dbReference type="AlphaFoldDB" id="A0A6A4C4W7"/>
<dbReference type="Proteomes" id="UP000460718">
    <property type="component" value="Unassembled WGS sequence"/>
</dbReference>
<dbReference type="Proteomes" id="UP000486351">
    <property type="component" value="Unassembled WGS sequence"/>
</dbReference>
<dbReference type="Proteomes" id="UP000488956">
    <property type="component" value="Unassembled WGS sequence"/>
</dbReference>
<dbReference type="Proteomes" id="UP000476176">
    <property type="component" value="Unassembled WGS sequence"/>
</dbReference>
<name>A0A6A4C4W7_9STRA</name>
<evidence type="ECO:0000313" key="15">
    <source>
        <dbReference type="Proteomes" id="UP000440367"/>
    </source>
</evidence>
<dbReference type="Proteomes" id="UP000437068">
    <property type="component" value="Unassembled WGS sequence"/>
</dbReference>
<accession>A0A6A4C4W7</accession>
<dbReference type="Proteomes" id="UP000433483">
    <property type="component" value="Unassembled WGS sequence"/>
</dbReference>
<evidence type="ECO:0000313" key="21">
    <source>
        <dbReference type="Proteomes" id="UP000488956"/>
    </source>
</evidence>
<dbReference type="EMBL" id="QXFX01002112">
    <property type="protein sequence ID" value="KAE9080579.1"/>
    <property type="molecule type" value="Genomic_DNA"/>
</dbReference>
<dbReference type="Proteomes" id="UP000440367">
    <property type="component" value="Unassembled WGS sequence"/>
</dbReference>
<reference evidence="12 13" key="1">
    <citation type="submission" date="2018-08" db="EMBL/GenBank/DDBJ databases">
        <title>Genomic investigation of the strawberry pathogen Phytophthora fragariae indicates pathogenicity is determined by transcriptional variation in three key races.</title>
        <authorList>
            <person name="Adams T.M."/>
            <person name="Armitage A.D."/>
            <person name="Sobczyk M.K."/>
            <person name="Bates H.J."/>
            <person name="Dunwell J.M."/>
            <person name="Nellist C.F."/>
            <person name="Harrison R.J."/>
        </authorList>
    </citation>
    <scope>NUCLEOTIDE SEQUENCE [LARGE SCALE GENOMIC DNA]</scope>
    <source>
        <strain evidence="10 14">A4</strain>
        <strain evidence="9 15">BC-1</strain>
        <strain evidence="8 19">BC-23</strain>
        <strain evidence="7 13">NOV-27</strain>
        <strain evidence="6 16">NOV-5</strain>
        <strain evidence="4 17">NOV-71</strain>
        <strain evidence="11 20">NOV-77</strain>
        <strain evidence="2 12">NOV-9</strain>
        <strain evidence="5 21">ONT-3</strain>
        <strain evidence="3 18">SCRP245</strain>
    </source>
</reference>
<evidence type="ECO:0000313" key="7">
    <source>
        <dbReference type="EMBL" id="KAE9179286.1"/>
    </source>
</evidence>
<feature type="signal peptide" evidence="1">
    <location>
        <begin position="1"/>
        <end position="33"/>
    </location>
</feature>
<evidence type="ECO:0000313" key="9">
    <source>
        <dbReference type="EMBL" id="KAE9193409.1"/>
    </source>
</evidence>
<evidence type="ECO:0000313" key="18">
    <source>
        <dbReference type="Proteomes" id="UP000460718"/>
    </source>
</evidence>
<sequence>MARFLQYCTGIVNRTRRLLAALAAAVCLPPVESQSHCTVIRKDAMQTPITTEHTVVFN</sequence>
<evidence type="ECO:0000313" key="14">
    <source>
        <dbReference type="Proteomes" id="UP000437068"/>
    </source>
</evidence>
<evidence type="ECO:0000313" key="16">
    <source>
        <dbReference type="Proteomes" id="UP000440732"/>
    </source>
</evidence>
<dbReference type="Proteomes" id="UP000429523">
    <property type="component" value="Unassembled WGS sequence"/>
</dbReference>
<dbReference type="EMBL" id="QXFZ01002118">
    <property type="protein sequence ID" value="KAE9080562.1"/>
    <property type="molecule type" value="Genomic_DNA"/>
</dbReference>
<gene>
    <name evidence="10" type="ORF">PF001_g22185</name>
    <name evidence="9" type="ORF">PF002_g23914</name>
    <name evidence="8" type="ORF">PF004_g21822</name>
    <name evidence="7" type="ORF">PF005_g23744</name>
    <name evidence="6" type="ORF">PF006_g21984</name>
    <name evidence="4" type="ORF">PF007_g23000</name>
    <name evidence="11" type="ORF">PF008_g22606</name>
    <name evidence="2" type="ORF">PF009_g23498</name>
    <name evidence="5" type="ORF">PF010_g22326</name>
    <name evidence="3" type="ORF">PF011_g17262</name>
</gene>
<evidence type="ECO:0000313" key="17">
    <source>
        <dbReference type="Proteomes" id="UP000441208"/>
    </source>
</evidence>
<dbReference type="EMBL" id="QXGA01002086">
    <property type="protein sequence ID" value="KAE9104156.1"/>
    <property type="molecule type" value="Genomic_DNA"/>
</dbReference>
<evidence type="ECO:0000313" key="11">
    <source>
        <dbReference type="EMBL" id="KAE9301947.1"/>
    </source>
</evidence>
<dbReference type="EMBL" id="QXGF01002067">
    <property type="protein sequence ID" value="KAE8926312.1"/>
    <property type="molecule type" value="Genomic_DNA"/>
</dbReference>
<dbReference type="EMBL" id="QXFW01001292">
    <property type="protein sequence ID" value="KAE8993118.1"/>
    <property type="molecule type" value="Genomic_DNA"/>
</dbReference>